<sequence>MSVDFGFTAQEKIIVRENLATALRVAIELFEQRYYKVARVDGCDFNIVFDYAAKWLQEGPTIRQRNLHSDIELKLKLKLKLNELKHLKLKLKLKLKLELNELKHLKLKLKLKLKLELNELKHLKLKLKLKLSELKQLKLIEFK</sequence>
<dbReference type="EMBL" id="JBJJXI010000060">
    <property type="protein sequence ID" value="KAL3398228.1"/>
    <property type="molecule type" value="Genomic_DNA"/>
</dbReference>
<gene>
    <name evidence="1" type="ORF">TKK_008429</name>
</gene>
<dbReference type="Proteomes" id="UP001627154">
    <property type="component" value="Unassembled WGS sequence"/>
</dbReference>
<accession>A0ABD2WYW4</accession>
<organism evidence="1 2">
    <name type="scientific">Trichogramma kaykai</name>
    <dbReference type="NCBI Taxonomy" id="54128"/>
    <lineage>
        <taxon>Eukaryota</taxon>
        <taxon>Metazoa</taxon>
        <taxon>Ecdysozoa</taxon>
        <taxon>Arthropoda</taxon>
        <taxon>Hexapoda</taxon>
        <taxon>Insecta</taxon>
        <taxon>Pterygota</taxon>
        <taxon>Neoptera</taxon>
        <taxon>Endopterygota</taxon>
        <taxon>Hymenoptera</taxon>
        <taxon>Apocrita</taxon>
        <taxon>Proctotrupomorpha</taxon>
        <taxon>Chalcidoidea</taxon>
        <taxon>Trichogrammatidae</taxon>
        <taxon>Trichogramma</taxon>
    </lineage>
</organism>
<protein>
    <submittedName>
        <fullName evidence="1">Uncharacterized protein</fullName>
    </submittedName>
</protein>
<comment type="caution">
    <text evidence="1">The sequence shown here is derived from an EMBL/GenBank/DDBJ whole genome shotgun (WGS) entry which is preliminary data.</text>
</comment>
<keyword evidence="2" id="KW-1185">Reference proteome</keyword>
<dbReference type="AlphaFoldDB" id="A0ABD2WYW4"/>
<proteinExistence type="predicted"/>
<reference evidence="1 2" key="1">
    <citation type="journal article" date="2024" name="bioRxiv">
        <title>A reference genome for Trichogramma kaykai: A tiny desert-dwelling parasitoid wasp with competing sex-ratio distorters.</title>
        <authorList>
            <person name="Culotta J."/>
            <person name="Lindsey A.R."/>
        </authorList>
    </citation>
    <scope>NUCLEOTIDE SEQUENCE [LARGE SCALE GENOMIC DNA]</scope>
    <source>
        <strain evidence="1 2">KSX58</strain>
    </source>
</reference>
<name>A0ABD2WYW4_9HYME</name>
<evidence type="ECO:0000313" key="1">
    <source>
        <dbReference type="EMBL" id="KAL3398228.1"/>
    </source>
</evidence>
<evidence type="ECO:0000313" key="2">
    <source>
        <dbReference type="Proteomes" id="UP001627154"/>
    </source>
</evidence>